<evidence type="ECO:0000313" key="2">
    <source>
        <dbReference type="EMBL" id="TDO19121.1"/>
    </source>
</evidence>
<keyword evidence="3" id="KW-1185">Reference proteome</keyword>
<feature type="transmembrane region" description="Helical" evidence="1">
    <location>
        <begin position="73"/>
        <end position="91"/>
    </location>
</feature>
<evidence type="ECO:0000313" key="3">
    <source>
        <dbReference type="Proteomes" id="UP000295518"/>
    </source>
</evidence>
<feature type="transmembrane region" description="Helical" evidence="1">
    <location>
        <begin position="129"/>
        <end position="151"/>
    </location>
</feature>
<sequence>MFNVKKFKKRARGNLIAIIFATIFLIFSIVLLSQEENVRNWILSWNIPSTIPEELRIFIVDNLFLVFKLVADSGAWLTILIIGIRTLFMLFSFKNLFLLLRFLLFFQLISILSYFLLSGLSYIHSIEFLGYSLPIIIFILLITTSFIHIMARKIS</sequence>
<comment type="caution">
    <text evidence="2">The sequence shown here is derived from an EMBL/GenBank/DDBJ whole genome shotgun (WGS) entry which is preliminary data.</text>
</comment>
<organism evidence="2 3">
    <name type="scientific">Mycoplasma testudineum</name>
    <dbReference type="NCBI Taxonomy" id="244584"/>
    <lineage>
        <taxon>Bacteria</taxon>
        <taxon>Bacillati</taxon>
        <taxon>Mycoplasmatota</taxon>
        <taxon>Mollicutes</taxon>
        <taxon>Mycoplasmataceae</taxon>
        <taxon>Mycoplasma</taxon>
    </lineage>
</organism>
<keyword evidence="1" id="KW-1133">Transmembrane helix</keyword>
<keyword evidence="1" id="KW-0812">Transmembrane</keyword>
<reference evidence="2 3" key="1">
    <citation type="submission" date="2019-03" db="EMBL/GenBank/DDBJ databases">
        <title>Genomic Encyclopedia of Archaeal and Bacterial Type Strains, Phase II (KMG-II): from individual species to whole genera.</title>
        <authorList>
            <person name="Goeker M."/>
        </authorList>
    </citation>
    <scope>NUCLEOTIDE SEQUENCE [LARGE SCALE GENOMIC DNA]</scope>
    <source>
        <strain evidence="2 3">ATCC 700618</strain>
    </source>
</reference>
<feature type="transmembrane region" description="Helical" evidence="1">
    <location>
        <begin position="12"/>
        <end position="32"/>
    </location>
</feature>
<dbReference type="Proteomes" id="UP000295518">
    <property type="component" value="Unassembled WGS sequence"/>
</dbReference>
<dbReference type="EMBL" id="SNWN01000015">
    <property type="protein sequence ID" value="TDO19121.1"/>
    <property type="molecule type" value="Genomic_DNA"/>
</dbReference>
<dbReference type="AlphaFoldDB" id="A0A4R6IC05"/>
<dbReference type="RefSeq" id="WP_094254921.1">
    <property type="nucleotide sequence ID" value="NZ_NNCE01000007.1"/>
</dbReference>
<accession>A0A4R6IC05</accession>
<gene>
    <name evidence="2" type="ORF">EI74_0770</name>
</gene>
<keyword evidence="1" id="KW-0472">Membrane</keyword>
<evidence type="ECO:0000256" key="1">
    <source>
        <dbReference type="SAM" id="Phobius"/>
    </source>
</evidence>
<feature type="transmembrane region" description="Helical" evidence="1">
    <location>
        <begin position="98"/>
        <end position="117"/>
    </location>
</feature>
<protein>
    <submittedName>
        <fullName evidence="2">Uncharacterized protein</fullName>
    </submittedName>
</protein>
<proteinExistence type="predicted"/>
<name>A0A4R6IC05_9MOLU</name>